<evidence type="ECO:0000259" key="5">
    <source>
        <dbReference type="PROSITE" id="PS51935"/>
    </source>
</evidence>
<dbReference type="eggNOG" id="COG0791">
    <property type="taxonomic scope" value="Bacteria"/>
</dbReference>
<accession>A9KPR6</accession>
<dbReference type="InterPro" id="IPR036366">
    <property type="entry name" value="PGBDSf"/>
</dbReference>
<dbReference type="InterPro" id="IPR000064">
    <property type="entry name" value="NLP_P60_dom"/>
</dbReference>
<name>A9KPR6_LACP7</name>
<gene>
    <name evidence="6" type="ordered locus">Cphy_1440</name>
</gene>
<dbReference type="Gene3D" id="1.10.101.10">
    <property type="entry name" value="PGBD-like superfamily/PGBD"/>
    <property type="match status" value="1"/>
</dbReference>
<evidence type="ECO:0000313" key="7">
    <source>
        <dbReference type="Proteomes" id="UP000000370"/>
    </source>
</evidence>
<evidence type="ECO:0000256" key="1">
    <source>
        <dbReference type="ARBA" id="ARBA00007074"/>
    </source>
</evidence>
<dbReference type="OrthoDB" id="9805070at2"/>
<keyword evidence="7" id="KW-1185">Reference proteome</keyword>
<dbReference type="SUPFAM" id="SSF47090">
    <property type="entry name" value="PGBD-like"/>
    <property type="match status" value="1"/>
</dbReference>
<dbReference type="STRING" id="357809.Cphy_1440"/>
<dbReference type="InterPro" id="IPR036365">
    <property type="entry name" value="PGBD-like_sf"/>
</dbReference>
<dbReference type="AlphaFoldDB" id="A9KPR6"/>
<dbReference type="PROSITE" id="PS51935">
    <property type="entry name" value="NLPC_P60"/>
    <property type="match status" value="1"/>
</dbReference>
<comment type="similarity">
    <text evidence="1">Belongs to the peptidase C40 family.</text>
</comment>
<keyword evidence="2" id="KW-0645">Protease</keyword>
<sequence>MADWDNSRFTYAQVLQGGTGVYYQMDDKLRYADGVKTMQEKLNKAGYNCGTADGKFGSTTDSKVRSFQTANSLTVDGCAGKNTLTKLDAITSGTTPPTSMNATKVDNLINYCKDATADGTIAKRWGYVWGGSGEVYTDDVAKQLYTVHNTTLYDYTYYTVTQINLWKNHRVVDCSGLLRAYLTDKKISLESPVGNYNADKFYTSECSTKAVLTSADYATLPKGCLVFEDKAGSKVHVGVCIGNGKVIHSSGSSIGVVEENLSSRFTHYGIPKFLC</sequence>
<dbReference type="Pfam" id="PF00877">
    <property type="entry name" value="NLPC_P60"/>
    <property type="match status" value="1"/>
</dbReference>
<dbReference type="InterPro" id="IPR038765">
    <property type="entry name" value="Papain-like_cys_pep_sf"/>
</dbReference>
<evidence type="ECO:0000256" key="2">
    <source>
        <dbReference type="ARBA" id="ARBA00022670"/>
    </source>
</evidence>
<dbReference type="HOGENOM" id="CLU_1010845_0_0_9"/>
<organism evidence="6 7">
    <name type="scientific">Lachnoclostridium phytofermentans (strain ATCC 700394 / DSM 18823 / ISDg)</name>
    <name type="common">Clostridium phytofermentans</name>
    <dbReference type="NCBI Taxonomy" id="357809"/>
    <lineage>
        <taxon>Bacteria</taxon>
        <taxon>Bacillati</taxon>
        <taxon>Bacillota</taxon>
        <taxon>Clostridia</taxon>
        <taxon>Lachnospirales</taxon>
        <taxon>Lachnospiraceae</taxon>
    </lineage>
</organism>
<evidence type="ECO:0000256" key="4">
    <source>
        <dbReference type="ARBA" id="ARBA00022807"/>
    </source>
</evidence>
<dbReference type="GO" id="GO:0008234">
    <property type="term" value="F:cysteine-type peptidase activity"/>
    <property type="evidence" value="ECO:0007669"/>
    <property type="project" value="UniProtKB-KW"/>
</dbReference>
<dbReference type="EMBL" id="CP000885">
    <property type="protein sequence ID" value="ABX41815.1"/>
    <property type="molecule type" value="Genomic_DNA"/>
</dbReference>
<dbReference type="SUPFAM" id="SSF54001">
    <property type="entry name" value="Cysteine proteinases"/>
    <property type="match status" value="1"/>
</dbReference>
<keyword evidence="4" id="KW-0788">Thiol protease</keyword>
<dbReference type="GO" id="GO:0006508">
    <property type="term" value="P:proteolysis"/>
    <property type="evidence" value="ECO:0007669"/>
    <property type="project" value="UniProtKB-KW"/>
</dbReference>
<dbReference type="InterPro" id="IPR002477">
    <property type="entry name" value="Peptidoglycan-bd-like"/>
</dbReference>
<evidence type="ECO:0000313" key="6">
    <source>
        <dbReference type="EMBL" id="ABX41815.1"/>
    </source>
</evidence>
<dbReference type="Gene3D" id="3.90.1720.10">
    <property type="entry name" value="endopeptidase domain like (from Nostoc punctiforme)"/>
    <property type="match status" value="1"/>
</dbReference>
<keyword evidence="3" id="KW-0378">Hydrolase</keyword>
<dbReference type="KEGG" id="cpy:Cphy_1440"/>
<reference evidence="7" key="1">
    <citation type="submission" date="2007-11" db="EMBL/GenBank/DDBJ databases">
        <title>Complete genome sequence of Clostridium phytofermentans ISDg.</title>
        <authorList>
            <person name="Leschine S.B."/>
            <person name="Warnick T.A."/>
            <person name="Blanchard J.L."/>
            <person name="Schnell D.J."/>
            <person name="Petit E.L."/>
            <person name="LaTouf W.G."/>
            <person name="Copeland A."/>
            <person name="Lucas S."/>
            <person name="Lapidus A."/>
            <person name="Barry K."/>
            <person name="Glavina del Rio T."/>
            <person name="Dalin E."/>
            <person name="Tice H."/>
            <person name="Pitluck S."/>
            <person name="Kiss H."/>
            <person name="Brettin T."/>
            <person name="Bruce D."/>
            <person name="Detter J.C."/>
            <person name="Han C."/>
            <person name="Kuske C."/>
            <person name="Schmutz J."/>
            <person name="Larimer F."/>
            <person name="Land M."/>
            <person name="Hauser L."/>
            <person name="Kyrpides N."/>
            <person name="Kim E.A."/>
            <person name="Richardson P."/>
        </authorList>
    </citation>
    <scope>NUCLEOTIDE SEQUENCE [LARGE SCALE GENOMIC DNA]</scope>
    <source>
        <strain evidence="7">ATCC 700394 / DSM 18823 / ISDg</strain>
    </source>
</reference>
<evidence type="ECO:0000256" key="3">
    <source>
        <dbReference type="ARBA" id="ARBA00022801"/>
    </source>
</evidence>
<dbReference type="Proteomes" id="UP000000370">
    <property type="component" value="Chromosome"/>
</dbReference>
<protein>
    <submittedName>
        <fullName evidence="6">Peptidoglycan-binding domain 1 protein</fullName>
    </submittedName>
</protein>
<proteinExistence type="inferred from homology"/>
<dbReference type="RefSeq" id="WP_012199469.1">
    <property type="nucleotide sequence ID" value="NC_010001.1"/>
</dbReference>
<dbReference type="Pfam" id="PF01471">
    <property type="entry name" value="PG_binding_1"/>
    <property type="match status" value="1"/>
</dbReference>
<feature type="domain" description="NlpC/P60" evidence="5">
    <location>
        <begin position="109"/>
        <end position="275"/>
    </location>
</feature>